<name>A0ABV5V2V7_9MICO</name>
<keyword evidence="2" id="KW-1185">Reference proteome</keyword>
<dbReference type="EMBL" id="JBHMAX010000017">
    <property type="protein sequence ID" value="MFB9732155.1"/>
    <property type="molecule type" value="Genomic_DNA"/>
</dbReference>
<proteinExistence type="predicted"/>
<accession>A0ABV5V2V7</accession>
<evidence type="ECO:0000313" key="2">
    <source>
        <dbReference type="Proteomes" id="UP001589613"/>
    </source>
</evidence>
<sequence>MSAATFRTGHEVLVRAPVHRVWRTLTGDVGSWWSTVSRHGAVSASLEPYVGGRVVEENASRPWGTITGWCPAGHLEVRGRMDLPAGVSGLLEVELEETADGTWLHVLHQVAGPWETARWVRSTDSWRTMAEQVALLAEQSRGSLGLVPDVLQAGGHG</sequence>
<dbReference type="InterPro" id="IPR023393">
    <property type="entry name" value="START-like_dom_sf"/>
</dbReference>
<protein>
    <recommendedName>
        <fullName evidence="3">Activator of Hsp90 ATPase-like protein</fullName>
    </recommendedName>
</protein>
<dbReference type="Gene3D" id="3.30.530.20">
    <property type="match status" value="1"/>
</dbReference>
<reference evidence="1 2" key="1">
    <citation type="submission" date="2024-09" db="EMBL/GenBank/DDBJ databases">
        <authorList>
            <person name="Sun Q."/>
            <person name="Mori K."/>
        </authorList>
    </citation>
    <scope>NUCLEOTIDE SEQUENCE [LARGE SCALE GENOMIC DNA]</scope>
    <source>
        <strain evidence="1 2">JCM 12763</strain>
    </source>
</reference>
<dbReference type="RefSeq" id="WP_141338245.1">
    <property type="nucleotide sequence ID" value="NZ_JBHMAX010000017.1"/>
</dbReference>
<gene>
    <name evidence="1" type="ORF">ACFFN0_08875</name>
</gene>
<organism evidence="1 2">
    <name type="scientific">Ornithinimicrobium kibberense</name>
    <dbReference type="NCBI Taxonomy" id="282060"/>
    <lineage>
        <taxon>Bacteria</taxon>
        <taxon>Bacillati</taxon>
        <taxon>Actinomycetota</taxon>
        <taxon>Actinomycetes</taxon>
        <taxon>Micrococcales</taxon>
        <taxon>Ornithinimicrobiaceae</taxon>
        <taxon>Ornithinimicrobium</taxon>
    </lineage>
</organism>
<dbReference type="SUPFAM" id="SSF55961">
    <property type="entry name" value="Bet v1-like"/>
    <property type="match status" value="1"/>
</dbReference>
<dbReference type="Proteomes" id="UP001589613">
    <property type="component" value="Unassembled WGS sequence"/>
</dbReference>
<comment type="caution">
    <text evidence="1">The sequence shown here is derived from an EMBL/GenBank/DDBJ whole genome shotgun (WGS) entry which is preliminary data.</text>
</comment>
<evidence type="ECO:0008006" key="3">
    <source>
        <dbReference type="Google" id="ProtNLM"/>
    </source>
</evidence>
<evidence type="ECO:0000313" key="1">
    <source>
        <dbReference type="EMBL" id="MFB9732155.1"/>
    </source>
</evidence>